<dbReference type="Proteomes" id="UP000013307">
    <property type="component" value="Chromosome"/>
</dbReference>
<dbReference type="KEGG" id="ast:Asulf_02233"/>
<dbReference type="Pfam" id="PF09855">
    <property type="entry name" value="Zn_ribbon_13"/>
    <property type="match status" value="1"/>
</dbReference>
<dbReference type="GeneID" id="15393865"/>
<dbReference type="InterPro" id="IPR018652">
    <property type="entry name" value="DUF2082_NA-bd_Znr"/>
</dbReference>
<reference evidence="1 2" key="1">
    <citation type="journal article" date="2013" name="Genome Announc.">
        <title>Complete Genome Sequence of the Thermophilic and Facultatively Chemolithoautotrophic Sulfate Reducer Archaeoglobus sulfaticallidus Strain PM70-1T.</title>
        <authorList>
            <person name="Stokke R."/>
            <person name="Hocking W.P."/>
            <person name="Steinsbu B.O."/>
            <person name="Steen I.H."/>
        </authorList>
    </citation>
    <scope>NUCLEOTIDE SEQUENCE [LARGE SCALE GENOMIC DNA]</scope>
    <source>
        <strain evidence="1">PM70-1</strain>
    </source>
</reference>
<keyword evidence="2" id="KW-1185">Reference proteome</keyword>
<protein>
    <submittedName>
        <fullName evidence="1">Putative nucleic-acid-binding protein containing a Zn-ribbon domain</fullName>
    </submittedName>
</protein>
<gene>
    <name evidence="1" type="ORF">Asulf_02233</name>
</gene>
<accession>N0BNF6</accession>
<dbReference type="STRING" id="387631.Asulf_02233"/>
<dbReference type="OrthoDB" id="84364at2157"/>
<dbReference type="AlphaFoldDB" id="N0BNF6"/>
<proteinExistence type="predicted"/>
<evidence type="ECO:0000313" key="2">
    <source>
        <dbReference type="Proteomes" id="UP000013307"/>
    </source>
</evidence>
<organism evidence="1 2">
    <name type="scientific">Archaeoglobus sulfaticallidus PM70-1</name>
    <dbReference type="NCBI Taxonomy" id="387631"/>
    <lineage>
        <taxon>Archaea</taxon>
        <taxon>Methanobacteriati</taxon>
        <taxon>Methanobacteriota</taxon>
        <taxon>Archaeoglobi</taxon>
        <taxon>Archaeoglobales</taxon>
        <taxon>Archaeoglobaceae</taxon>
        <taxon>Archaeoglobus</taxon>
    </lineage>
</organism>
<dbReference type="HOGENOM" id="CLU_188846_0_0_2"/>
<dbReference type="RefSeq" id="WP_015591782.1">
    <property type="nucleotide sequence ID" value="NC_021169.1"/>
</dbReference>
<name>N0BNF6_9EURY</name>
<sequence length="81" mass="9582">MKVEDRILSHFKCQKCGVQTARIKKLAITGASFFDRWTDWQRNTYYFVSCTNCGYMEVYDAEVLEGKKDKLTEVLDLIFER</sequence>
<evidence type="ECO:0000313" key="1">
    <source>
        <dbReference type="EMBL" id="AGK62186.1"/>
    </source>
</evidence>
<dbReference type="EMBL" id="CP005290">
    <property type="protein sequence ID" value="AGK62186.1"/>
    <property type="molecule type" value="Genomic_DNA"/>
</dbReference>
<dbReference type="eggNOG" id="arCOG05073">
    <property type="taxonomic scope" value="Archaea"/>
</dbReference>